<evidence type="ECO:0000259" key="8">
    <source>
        <dbReference type="PROSITE" id="PS50106"/>
    </source>
</evidence>
<dbReference type="Proteomes" id="UP001174909">
    <property type="component" value="Unassembled WGS sequence"/>
</dbReference>
<gene>
    <name evidence="9" type="ORF">GBAR_LOCUS31513</name>
</gene>
<feature type="region of interest" description="Disordered" evidence="7">
    <location>
        <begin position="130"/>
        <end position="232"/>
    </location>
</feature>
<dbReference type="EMBL" id="CASHTH010004480">
    <property type="protein sequence ID" value="CAI8057905.1"/>
    <property type="molecule type" value="Genomic_DNA"/>
</dbReference>
<evidence type="ECO:0000256" key="3">
    <source>
        <dbReference type="ARBA" id="ARBA00010034"/>
    </source>
</evidence>
<dbReference type="PANTHER" id="PTHR21082">
    <property type="entry name" value="PROTEIN INTURNED"/>
    <property type="match status" value="1"/>
</dbReference>
<feature type="compositionally biased region" description="Pro residues" evidence="7">
    <location>
        <begin position="203"/>
        <end position="213"/>
    </location>
</feature>
<evidence type="ECO:0000256" key="5">
    <source>
        <dbReference type="ARBA" id="ARBA00022794"/>
    </source>
</evidence>
<proteinExistence type="inferred from homology"/>
<dbReference type="GO" id="GO:0009986">
    <property type="term" value="C:cell surface"/>
    <property type="evidence" value="ECO:0007669"/>
    <property type="project" value="UniProtKB-SubCell"/>
</dbReference>
<dbReference type="InterPro" id="IPR001478">
    <property type="entry name" value="PDZ"/>
</dbReference>
<dbReference type="PROSITE" id="PS50106">
    <property type="entry name" value="PDZ"/>
    <property type="match status" value="1"/>
</dbReference>
<evidence type="ECO:0000256" key="1">
    <source>
        <dbReference type="ARBA" id="ARBA00004120"/>
    </source>
</evidence>
<comment type="similarity">
    <text evidence="3">Belongs to the inturned family.</text>
</comment>
<comment type="subcellular location">
    <subcellularLocation>
        <location evidence="2">Cell surface</location>
    </subcellularLocation>
    <subcellularLocation>
        <location evidence="1">Cytoplasm</location>
        <location evidence="1">Cytoskeleton</location>
        <location evidence="1">Cilium basal body</location>
    </subcellularLocation>
</comment>
<dbReference type="Pfam" id="PF19031">
    <property type="entry name" value="Intu_longin_1"/>
    <property type="match status" value="1"/>
</dbReference>
<dbReference type="CDD" id="cd00136">
    <property type="entry name" value="PDZ_canonical"/>
    <property type="match status" value="1"/>
</dbReference>
<organism evidence="9 10">
    <name type="scientific">Geodia barretti</name>
    <name type="common">Barrett's horny sponge</name>
    <dbReference type="NCBI Taxonomy" id="519541"/>
    <lineage>
        <taxon>Eukaryota</taxon>
        <taxon>Metazoa</taxon>
        <taxon>Porifera</taxon>
        <taxon>Demospongiae</taxon>
        <taxon>Heteroscleromorpha</taxon>
        <taxon>Tetractinellida</taxon>
        <taxon>Astrophorina</taxon>
        <taxon>Geodiidae</taxon>
        <taxon>Geodia</taxon>
    </lineage>
</organism>
<feature type="non-terminal residue" evidence="9">
    <location>
        <position position="809"/>
    </location>
</feature>
<dbReference type="InterPro" id="IPR039151">
    <property type="entry name" value="INTU"/>
</dbReference>
<feature type="compositionally biased region" description="Acidic residues" evidence="7">
    <location>
        <begin position="82"/>
        <end position="98"/>
    </location>
</feature>
<dbReference type="InterPro" id="IPR043987">
    <property type="entry name" value="CCZ1/INTU/HSP4_longin_1"/>
</dbReference>
<dbReference type="GO" id="GO:0016192">
    <property type="term" value="P:vesicle-mediated transport"/>
    <property type="evidence" value="ECO:0007669"/>
    <property type="project" value="InterPro"/>
</dbReference>
<feature type="compositionally biased region" description="Low complexity" evidence="7">
    <location>
        <begin position="147"/>
        <end position="186"/>
    </location>
</feature>
<evidence type="ECO:0000256" key="4">
    <source>
        <dbReference type="ARBA" id="ARBA00015639"/>
    </source>
</evidence>
<feature type="region of interest" description="Disordered" evidence="7">
    <location>
        <begin position="288"/>
        <end position="307"/>
    </location>
</feature>
<evidence type="ECO:0000313" key="10">
    <source>
        <dbReference type="Proteomes" id="UP001174909"/>
    </source>
</evidence>
<evidence type="ECO:0000313" key="9">
    <source>
        <dbReference type="EMBL" id="CAI8057905.1"/>
    </source>
</evidence>
<dbReference type="Gene3D" id="2.30.42.10">
    <property type="match status" value="1"/>
</dbReference>
<feature type="domain" description="PDZ" evidence="8">
    <location>
        <begin position="416"/>
        <end position="472"/>
    </location>
</feature>
<keyword evidence="10" id="KW-1185">Reference proteome</keyword>
<dbReference type="GO" id="GO:0005929">
    <property type="term" value="C:cilium"/>
    <property type="evidence" value="ECO:0007669"/>
    <property type="project" value="TreeGrafter"/>
</dbReference>
<feature type="compositionally biased region" description="Low complexity" evidence="7">
    <location>
        <begin position="214"/>
        <end position="231"/>
    </location>
</feature>
<evidence type="ECO:0000256" key="2">
    <source>
        <dbReference type="ARBA" id="ARBA00004241"/>
    </source>
</evidence>
<evidence type="ECO:0000256" key="6">
    <source>
        <dbReference type="ARBA" id="ARBA00032633"/>
    </source>
</evidence>
<reference evidence="9" key="1">
    <citation type="submission" date="2023-03" db="EMBL/GenBank/DDBJ databases">
        <authorList>
            <person name="Steffen K."/>
            <person name="Cardenas P."/>
        </authorList>
    </citation>
    <scope>NUCLEOTIDE SEQUENCE</scope>
</reference>
<dbReference type="PANTHER" id="PTHR21082:SF4">
    <property type="entry name" value="PROTEIN INTURNED"/>
    <property type="match status" value="1"/>
</dbReference>
<feature type="region of interest" description="Disordered" evidence="7">
    <location>
        <begin position="68"/>
        <end position="118"/>
    </location>
</feature>
<dbReference type="GO" id="GO:0001736">
    <property type="term" value="P:establishment of planar polarity"/>
    <property type="evidence" value="ECO:0007669"/>
    <property type="project" value="InterPro"/>
</dbReference>
<accession>A0AA35U0I6</accession>
<dbReference type="GO" id="GO:0060271">
    <property type="term" value="P:cilium assembly"/>
    <property type="evidence" value="ECO:0007669"/>
    <property type="project" value="InterPro"/>
</dbReference>
<dbReference type="GO" id="GO:0005737">
    <property type="term" value="C:cytoplasm"/>
    <property type="evidence" value="ECO:0007669"/>
    <property type="project" value="TreeGrafter"/>
</dbReference>
<feature type="region of interest" description="Disordered" evidence="7">
    <location>
        <begin position="1"/>
        <end position="25"/>
    </location>
</feature>
<dbReference type="SUPFAM" id="SSF50156">
    <property type="entry name" value="PDZ domain-like"/>
    <property type="match status" value="1"/>
</dbReference>
<dbReference type="InterPro" id="IPR036034">
    <property type="entry name" value="PDZ_sf"/>
</dbReference>
<dbReference type="SMART" id="SM00228">
    <property type="entry name" value="PDZ"/>
    <property type="match status" value="1"/>
</dbReference>
<keyword evidence="5" id="KW-0970">Cilium biogenesis/degradation</keyword>
<protein>
    <recommendedName>
        <fullName evidence="4">Protein inturned</fullName>
    </recommendedName>
    <alternativeName>
        <fullName evidence="6">Inturned planar cell polarity effector homolog</fullName>
    </alternativeName>
</protein>
<comment type="caution">
    <text evidence="9">The sequence shown here is derived from an EMBL/GenBank/DDBJ whole genome shotgun (WGS) entry which is preliminary data.</text>
</comment>
<name>A0AA35U0I6_GEOBA</name>
<dbReference type="AlphaFoldDB" id="A0AA35U0I6"/>
<evidence type="ECO:0000256" key="7">
    <source>
        <dbReference type="SAM" id="MobiDB-lite"/>
    </source>
</evidence>
<sequence length="809" mass="89345">NPHAFPFPTNAAATEHGVSSRDGKKTLESVRRIYTIRRVREREARMNARRRLKLSSLSFSLPDVSEVGYTPSPSYYPPAQEILEEPEEAEEREVDEESGPGSYRVGDTVREKEEDWVDATDPVSGSVFFVNSASLPRPHPNGSAIIPSTSSSSLSSSTTSLSHPHPLSSLTSSPCPRRSSSFTTSLPPTPNDAFFSSSFAGPPSLPPLPPHRPVTPSTSISSSALPSPTNSQNIDEFFVSGSYFRESVDGDSAHCPSPCPSEGWMPKSVSSSSMGGGSVRWRMRRKWKKMVGRGDKMRGRSYSHGLMPSDSVPNLSCDMEYAHHPPSSVPPSPPHGELFGSQDLPLEGGAHGTIVTARVSLKPHPLAGRPHRHWNLEKLGIIPARALGGKRYRSFTNLRFAFKNHYPQGSSSLSNSLVIRGIIPGTPASLAPQLQQGDTILAINGHAVFLETANSILRAQSREVELVFIVKKRTHVGSTFTSTPAHHHLLTSSRHGNLVRLVSGKETTSSRHHRHSPPFLFLCLTLDTKEEDPADKDILYCYPTEARDWSTASGEGVRSEEVRSEEVTALLMKLRGVFLTLSDVMGSITADSHSCSTVEVRGRPFHCAHVQRGKEVLLLALPASLLPRHLLLATTIRLEHTLRLLFHSPQSVFPPEDHSNVNHVLSLLFLHLSSHSPYPHWPHPLRISPLTGVIAAHSSEPYPVETVLRVSEALDELETATPSYHLTDLAHSPRTFFPRGSALFHQGRLVVSHLQLASLSKWLFSVNLIVFWRYRLSNQDPLLSYGERYIYTVYTLYSTIALHTCTYKY</sequence>